<dbReference type="Pfam" id="PF01978">
    <property type="entry name" value="TrmB"/>
    <property type="match status" value="1"/>
</dbReference>
<accession>A0A0G1UX50</accession>
<name>A0A0G1UX50_9BACT</name>
<dbReference type="SUPFAM" id="SSF46785">
    <property type="entry name" value="Winged helix' DNA-binding domain"/>
    <property type="match status" value="1"/>
</dbReference>
<proteinExistence type="predicted"/>
<protein>
    <submittedName>
        <fullName evidence="2">Transcriptional regulator, TrmB</fullName>
    </submittedName>
</protein>
<organism evidence="2 3">
    <name type="scientific">Candidatus Amesbacteria bacterium GW2011_GWA1_48_9</name>
    <dbReference type="NCBI Taxonomy" id="1618355"/>
    <lineage>
        <taxon>Bacteria</taxon>
        <taxon>Candidatus Amesiibacteriota</taxon>
    </lineage>
</organism>
<evidence type="ECO:0000313" key="2">
    <source>
        <dbReference type="EMBL" id="KKU98626.1"/>
    </source>
</evidence>
<dbReference type="PANTHER" id="PTHR34293:SF1">
    <property type="entry name" value="HTH-TYPE TRANSCRIPTIONAL REGULATOR TRMBL2"/>
    <property type="match status" value="1"/>
</dbReference>
<gene>
    <name evidence="2" type="ORF">UY33_C0048G0004</name>
</gene>
<reference evidence="2 3" key="1">
    <citation type="journal article" date="2015" name="Nature">
        <title>rRNA introns, odd ribosomes, and small enigmatic genomes across a large radiation of phyla.</title>
        <authorList>
            <person name="Brown C.T."/>
            <person name="Hug L.A."/>
            <person name="Thomas B.C."/>
            <person name="Sharon I."/>
            <person name="Castelle C.J."/>
            <person name="Singh A."/>
            <person name="Wilkins M.J."/>
            <person name="Williams K.H."/>
            <person name="Banfield J.F."/>
        </authorList>
    </citation>
    <scope>NUCLEOTIDE SEQUENCE [LARGE SCALE GENOMIC DNA]</scope>
</reference>
<comment type="caution">
    <text evidence="2">The sequence shown here is derived from an EMBL/GenBank/DDBJ whole genome shotgun (WGS) entry which is preliminary data.</text>
</comment>
<dbReference type="Proteomes" id="UP000034637">
    <property type="component" value="Unassembled WGS sequence"/>
</dbReference>
<dbReference type="InterPro" id="IPR036390">
    <property type="entry name" value="WH_DNA-bd_sf"/>
</dbReference>
<dbReference type="EMBL" id="LCPP01000048">
    <property type="protein sequence ID" value="KKU98626.1"/>
    <property type="molecule type" value="Genomic_DNA"/>
</dbReference>
<dbReference type="InterPro" id="IPR051797">
    <property type="entry name" value="TrmB-like"/>
</dbReference>
<dbReference type="AlphaFoldDB" id="A0A0G1UX50"/>
<dbReference type="PANTHER" id="PTHR34293">
    <property type="entry name" value="HTH-TYPE TRANSCRIPTIONAL REGULATOR TRMBL2"/>
    <property type="match status" value="1"/>
</dbReference>
<dbReference type="InterPro" id="IPR002831">
    <property type="entry name" value="Tscrpt_reg_TrmB_N"/>
</dbReference>
<evidence type="ECO:0000313" key="3">
    <source>
        <dbReference type="Proteomes" id="UP000034637"/>
    </source>
</evidence>
<dbReference type="InterPro" id="IPR036388">
    <property type="entry name" value="WH-like_DNA-bd_sf"/>
</dbReference>
<sequence>MNTYSLKDPVTASPPLVKLGLSPDEARCYEILSREGSQDAKSISLALNILPNAVYRLVTRLMQRGLIVKLDTHPVRFQAIPPVSAINALAGTKIREIEEYKSASLEALSSDPPVHTGIDIITGRKEMFAKGAEMINQAKKEVLIISIGEPVPDEIKLANRDAINRKVNIKFIVHKSDQENRLLLESWIKMGLDIRHYPGSGYHLSITDGKTCLISVKLN</sequence>
<dbReference type="Gene3D" id="1.10.10.10">
    <property type="entry name" value="Winged helix-like DNA-binding domain superfamily/Winged helix DNA-binding domain"/>
    <property type="match status" value="1"/>
</dbReference>
<feature type="domain" description="Transcription regulator TrmB N-terminal" evidence="1">
    <location>
        <begin position="17"/>
        <end position="82"/>
    </location>
</feature>
<evidence type="ECO:0000259" key="1">
    <source>
        <dbReference type="Pfam" id="PF01978"/>
    </source>
</evidence>